<name>A0AAV7S7U0_PLEWA</name>
<protein>
    <submittedName>
        <fullName evidence="1">Uncharacterized protein</fullName>
    </submittedName>
</protein>
<dbReference type="EMBL" id="JANPWB010000008">
    <property type="protein sequence ID" value="KAJ1160861.1"/>
    <property type="molecule type" value="Genomic_DNA"/>
</dbReference>
<evidence type="ECO:0000313" key="1">
    <source>
        <dbReference type="EMBL" id="KAJ1160861.1"/>
    </source>
</evidence>
<comment type="caution">
    <text evidence="1">The sequence shown here is derived from an EMBL/GenBank/DDBJ whole genome shotgun (WGS) entry which is preliminary data.</text>
</comment>
<reference evidence="1" key="1">
    <citation type="journal article" date="2022" name="bioRxiv">
        <title>Sequencing and chromosome-scale assembly of the giantPleurodeles waltlgenome.</title>
        <authorList>
            <person name="Brown T."/>
            <person name="Elewa A."/>
            <person name="Iarovenko S."/>
            <person name="Subramanian E."/>
            <person name="Araus A.J."/>
            <person name="Petzold A."/>
            <person name="Susuki M."/>
            <person name="Suzuki K.-i.T."/>
            <person name="Hayashi T."/>
            <person name="Toyoda A."/>
            <person name="Oliveira C."/>
            <person name="Osipova E."/>
            <person name="Leigh N.D."/>
            <person name="Simon A."/>
            <person name="Yun M.H."/>
        </authorList>
    </citation>
    <scope>NUCLEOTIDE SEQUENCE</scope>
    <source>
        <strain evidence="1">20211129_DDA</strain>
        <tissue evidence="1">Liver</tissue>
    </source>
</reference>
<dbReference type="Proteomes" id="UP001066276">
    <property type="component" value="Chromosome 4_2"/>
</dbReference>
<evidence type="ECO:0000313" key="2">
    <source>
        <dbReference type="Proteomes" id="UP001066276"/>
    </source>
</evidence>
<dbReference type="AlphaFoldDB" id="A0AAV7S7U0"/>
<organism evidence="1 2">
    <name type="scientific">Pleurodeles waltl</name>
    <name type="common">Iberian ribbed newt</name>
    <dbReference type="NCBI Taxonomy" id="8319"/>
    <lineage>
        <taxon>Eukaryota</taxon>
        <taxon>Metazoa</taxon>
        <taxon>Chordata</taxon>
        <taxon>Craniata</taxon>
        <taxon>Vertebrata</taxon>
        <taxon>Euteleostomi</taxon>
        <taxon>Amphibia</taxon>
        <taxon>Batrachia</taxon>
        <taxon>Caudata</taxon>
        <taxon>Salamandroidea</taxon>
        <taxon>Salamandridae</taxon>
        <taxon>Pleurodelinae</taxon>
        <taxon>Pleurodeles</taxon>
    </lineage>
</organism>
<proteinExistence type="predicted"/>
<gene>
    <name evidence="1" type="ORF">NDU88_001353</name>
</gene>
<keyword evidence="2" id="KW-1185">Reference proteome</keyword>
<sequence length="148" mass="15987">MEILQHATRIQNENLEMRKQSIDEVIAGSVGEEGNSNVDGLFMGFTDEDEDFSKVCIVNGVVDGVFDEVVVHSVDDEVVVNGVIDKVVIDSGTDGDAVFNGVDTFFIDVTVVVDAMDLVDGVVVVINELVFIDADTVIDVVIDRVADH</sequence>
<accession>A0AAV7S7U0</accession>